<proteinExistence type="inferred from homology"/>
<evidence type="ECO:0000256" key="2">
    <source>
        <dbReference type="ARBA" id="ARBA00023012"/>
    </source>
</evidence>
<dbReference type="InterPro" id="IPR001867">
    <property type="entry name" value="OmpR/PhoB-type_DNA-bd"/>
</dbReference>
<feature type="DNA-binding region" description="OmpR/PhoB-type" evidence="6">
    <location>
        <begin position="1"/>
        <end position="103"/>
    </location>
</feature>
<organism evidence="8 9">
    <name type="scientific">Streptomyces benahoarensis</name>
    <dbReference type="NCBI Taxonomy" id="2595054"/>
    <lineage>
        <taxon>Bacteria</taxon>
        <taxon>Bacillati</taxon>
        <taxon>Actinomycetota</taxon>
        <taxon>Actinomycetes</taxon>
        <taxon>Kitasatosporales</taxon>
        <taxon>Streptomycetaceae</taxon>
        <taxon>Streptomyces</taxon>
    </lineage>
</organism>
<evidence type="ECO:0000259" key="7">
    <source>
        <dbReference type="PROSITE" id="PS51755"/>
    </source>
</evidence>
<dbReference type="AlphaFoldDB" id="A0A553ZS28"/>
<dbReference type="SUPFAM" id="SSF48452">
    <property type="entry name" value="TPR-like"/>
    <property type="match status" value="1"/>
</dbReference>
<dbReference type="InterPro" id="IPR036388">
    <property type="entry name" value="WH-like_DNA-bd_sf"/>
</dbReference>
<reference evidence="8 9" key="1">
    <citation type="submission" date="2019-07" db="EMBL/GenBank/DDBJ databases">
        <title>Draft genome for Streptomyces benahoarensis MZ03-48.</title>
        <authorList>
            <person name="Gonzalez-Pimentel J.L."/>
        </authorList>
    </citation>
    <scope>NUCLEOTIDE SEQUENCE [LARGE SCALE GENOMIC DNA]</scope>
    <source>
        <strain evidence="8 9">MZ03-48</strain>
    </source>
</reference>
<dbReference type="PROSITE" id="PS51755">
    <property type="entry name" value="OMPR_PHOB"/>
    <property type="match status" value="1"/>
</dbReference>
<keyword evidence="5" id="KW-0804">Transcription</keyword>
<dbReference type="Gene3D" id="1.25.40.10">
    <property type="entry name" value="Tetratricopeptide repeat domain"/>
    <property type="match status" value="1"/>
</dbReference>
<dbReference type="CDD" id="cd15831">
    <property type="entry name" value="BTAD"/>
    <property type="match status" value="1"/>
</dbReference>
<dbReference type="SUPFAM" id="SSF46894">
    <property type="entry name" value="C-terminal effector domain of the bipartite response regulators"/>
    <property type="match status" value="1"/>
</dbReference>
<dbReference type="SMART" id="SM01043">
    <property type="entry name" value="BTAD"/>
    <property type="match status" value="1"/>
</dbReference>
<dbReference type="GO" id="GO:0000160">
    <property type="term" value="P:phosphorelay signal transduction system"/>
    <property type="evidence" value="ECO:0007669"/>
    <property type="project" value="UniProtKB-KW"/>
</dbReference>
<keyword evidence="2" id="KW-0902">Two-component regulatory system</keyword>
<evidence type="ECO:0000256" key="5">
    <source>
        <dbReference type="ARBA" id="ARBA00023163"/>
    </source>
</evidence>
<gene>
    <name evidence="8" type="ORF">FNZ23_00650</name>
</gene>
<name>A0A553ZS28_9ACTN</name>
<keyword evidence="4 6" id="KW-0238">DNA-binding</keyword>
<evidence type="ECO:0000256" key="3">
    <source>
        <dbReference type="ARBA" id="ARBA00023015"/>
    </source>
</evidence>
<dbReference type="SMART" id="SM00862">
    <property type="entry name" value="Trans_reg_C"/>
    <property type="match status" value="1"/>
</dbReference>
<feature type="domain" description="OmpR/PhoB-type" evidence="7">
    <location>
        <begin position="1"/>
        <end position="103"/>
    </location>
</feature>
<dbReference type="EMBL" id="VKLS01000002">
    <property type="protein sequence ID" value="TSB44155.1"/>
    <property type="molecule type" value="Genomic_DNA"/>
</dbReference>
<keyword evidence="3" id="KW-0805">Transcription regulation</keyword>
<evidence type="ECO:0000313" key="8">
    <source>
        <dbReference type="EMBL" id="TSB44155.1"/>
    </source>
</evidence>
<sequence>MQSMHIKVLGPLFLGATEDGLGCAPSAPKPRQLLALLTVNANQFVTTTTCIDELWAAEPPRSAITTIRTYVMHIRRALHKAEIGEEPSDGILRTRQRGYQLFLGRNSLDLFRFVDQVDEGKRALLLGDHCRGAETLRNALAVWQGPPLADVQAGPLITAHQARLQEIRFNCLELRIEAELRLGLHNELISELIGLAAEFPTRENLHAQLMLALFRSGRQAQALDVYRQLRTVLSKELGIEPSRRIRQLHDAVLLADPGLDAPRSLSGALLQTLDLVGSCSV</sequence>
<dbReference type="InterPro" id="IPR011990">
    <property type="entry name" value="TPR-like_helical_dom_sf"/>
</dbReference>
<evidence type="ECO:0000256" key="6">
    <source>
        <dbReference type="PROSITE-ProRule" id="PRU01091"/>
    </source>
</evidence>
<dbReference type="GO" id="GO:0006355">
    <property type="term" value="P:regulation of DNA-templated transcription"/>
    <property type="evidence" value="ECO:0007669"/>
    <property type="project" value="InterPro"/>
</dbReference>
<dbReference type="InterPro" id="IPR051677">
    <property type="entry name" value="AfsR-DnrI-RedD_regulator"/>
</dbReference>
<evidence type="ECO:0000256" key="4">
    <source>
        <dbReference type="ARBA" id="ARBA00023125"/>
    </source>
</evidence>
<dbReference type="InterPro" id="IPR016032">
    <property type="entry name" value="Sig_transdc_resp-reg_C-effctor"/>
</dbReference>
<evidence type="ECO:0000313" key="9">
    <source>
        <dbReference type="Proteomes" id="UP000320888"/>
    </source>
</evidence>
<protein>
    <submittedName>
        <fullName evidence="8">AfsR/SARP family transcriptional regulator</fullName>
    </submittedName>
</protein>
<accession>A0A553ZS28</accession>
<comment type="similarity">
    <text evidence="1">Belongs to the AfsR/DnrI/RedD regulatory family.</text>
</comment>
<dbReference type="OrthoDB" id="4336084at2"/>
<dbReference type="Pfam" id="PF03704">
    <property type="entry name" value="BTAD"/>
    <property type="match status" value="1"/>
</dbReference>
<dbReference type="PANTHER" id="PTHR35807:SF1">
    <property type="entry name" value="TRANSCRIPTIONAL REGULATOR REDD"/>
    <property type="match status" value="1"/>
</dbReference>
<dbReference type="Gene3D" id="1.10.10.10">
    <property type="entry name" value="Winged helix-like DNA-binding domain superfamily/Winged helix DNA-binding domain"/>
    <property type="match status" value="1"/>
</dbReference>
<keyword evidence="9" id="KW-1185">Reference proteome</keyword>
<dbReference type="PANTHER" id="PTHR35807">
    <property type="entry name" value="TRANSCRIPTIONAL REGULATOR REDD-RELATED"/>
    <property type="match status" value="1"/>
</dbReference>
<dbReference type="InterPro" id="IPR005158">
    <property type="entry name" value="BTAD"/>
</dbReference>
<comment type="caution">
    <text evidence="8">The sequence shown here is derived from an EMBL/GenBank/DDBJ whole genome shotgun (WGS) entry which is preliminary data.</text>
</comment>
<dbReference type="Proteomes" id="UP000320888">
    <property type="component" value="Unassembled WGS sequence"/>
</dbReference>
<evidence type="ECO:0000256" key="1">
    <source>
        <dbReference type="ARBA" id="ARBA00005820"/>
    </source>
</evidence>
<dbReference type="GO" id="GO:0003677">
    <property type="term" value="F:DNA binding"/>
    <property type="evidence" value="ECO:0007669"/>
    <property type="project" value="UniProtKB-UniRule"/>
</dbReference>
<dbReference type="Pfam" id="PF00486">
    <property type="entry name" value="Trans_reg_C"/>
    <property type="match status" value="1"/>
</dbReference>